<evidence type="ECO:0000256" key="1">
    <source>
        <dbReference type="SAM" id="MobiDB-lite"/>
    </source>
</evidence>
<dbReference type="Proteomes" id="UP001221142">
    <property type="component" value="Unassembled WGS sequence"/>
</dbReference>
<name>A0AAD7BBZ2_9AGAR</name>
<dbReference type="AlphaFoldDB" id="A0AAD7BBZ2"/>
<feature type="compositionally biased region" description="Basic residues" evidence="1">
    <location>
        <begin position="882"/>
        <end position="893"/>
    </location>
</feature>
<proteinExistence type="predicted"/>
<protein>
    <submittedName>
        <fullName evidence="2">Uncharacterized protein</fullName>
    </submittedName>
</protein>
<evidence type="ECO:0000313" key="3">
    <source>
        <dbReference type="Proteomes" id="UP001221142"/>
    </source>
</evidence>
<dbReference type="EMBL" id="JARKIF010000022">
    <property type="protein sequence ID" value="KAJ7616427.1"/>
    <property type="molecule type" value="Genomic_DNA"/>
</dbReference>
<keyword evidence="3" id="KW-1185">Reference proteome</keyword>
<evidence type="ECO:0000313" key="2">
    <source>
        <dbReference type="EMBL" id="KAJ7616427.1"/>
    </source>
</evidence>
<feature type="region of interest" description="Disordered" evidence="1">
    <location>
        <begin position="875"/>
        <end position="894"/>
    </location>
</feature>
<organism evidence="2 3">
    <name type="scientific">Roridomyces roridus</name>
    <dbReference type="NCBI Taxonomy" id="1738132"/>
    <lineage>
        <taxon>Eukaryota</taxon>
        <taxon>Fungi</taxon>
        <taxon>Dikarya</taxon>
        <taxon>Basidiomycota</taxon>
        <taxon>Agaricomycotina</taxon>
        <taxon>Agaricomycetes</taxon>
        <taxon>Agaricomycetidae</taxon>
        <taxon>Agaricales</taxon>
        <taxon>Marasmiineae</taxon>
        <taxon>Mycenaceae</taxon>
        <taxon>Roridomyces</taxon>
    </lineage>
</organism>
<accession>A0AAD7BBZ2</accession>
<feature type="region of interest" description="Disordered" evidence="1">
    <location>
        <begin position="928"/>
        <end position="1008"/>
    </location>
</feature>
<comment type="caution">
    <text evidence="2">The sequence shown here is derived from an EMBL/GenBank/DDBJ whole genome shotgun (WGS) entry which is preliminary data.</text>
</comment>
<reference evidence="2" key="1">
    <citation type="submission" date="2023-03" db="EMBL/GenBank/DDBJ databases">
        <title>Massive genome expansion in bonnet fungi (Mycena s.s.) driven by repeated elements and novel gene families across ecological guilds.</title>
        <authorList>
            <consortium name="Lawrence Berkeley National Laboratory"/>
            <person name="Harder C.B."/>
            <person name="Miyauchi S."/>
            <person name="Viragh M."/>
            <person name="Kuo A."/>
            <person name="Thoen E."/>
            <person name="Andreopoulos B."/>
            <person name="Lu D."/>
            <person name="Skrede I."/>
            <person name="Drula E."/>
            <person name="Henrissat B."/>
            <person name="Morin E."/>
            <person name="Kohler A."/>
            <person name="Barry K."/>
            <person name="LaButti K."/>
            <person name="Morin E."/>
            <person name="Salamov A."/>
            <person name="Lipzen A."/>
            <person name="Mereny Z."/>
            <person name="Hegedus B."/>
            <person name="Baldrian P."/>
            <person name="Stursova M."/>
            <person name="Weitz H."/>
            <person name="Taylor A."/>
            <person name="Grigoriev I.V."/>
            <person name="Nagy L.G."/>
            <person name="Martin F."/>
            <person name="Kauserud H."/>
        </authorList>
    </citation>
    <scope>NUCLEOTIDE SEQUENCE</scope>
    <source>
        <strain evidence="2">9284</strain>
    </source>
</reference>
<feature type="compositionally biased region" description="Basic residues" evidence="1">
    <location>
        <begin position="938"/>
        <end position="947"/>
    </location>
</feature>
<gene>
    <name evidence="2" type="ORF">FB45DRAFT_1105521</name>
</gene>
<sequence length="1050" mass="117173">MDDLPFPEGISDVSSDVGSIFAYKNTSASWSGDLSMDAFSSASSDAGAGFHPDLEAYLAMADPSLARHSSAQELPSGSDDIFPFADSKSVVPVDPVHPAIFDDPFSNFQWTPPPPHAPGDVPPLDGWFDDPSPLFAFDGDPTLQDLLLMEDELPPVDARDPSTWRWQKSSTRWIEDTVFSDVCHFDVPIKIGRNKVERVERVTGLPSQFPIPTQTTAYLLDLTDMTDLPLKTTVDLLLKQQDVHSYDGATGKRAKADCRIPGVFFGCADPNQTIECRRSRPKCRGIFACESLASDFVNVRRRELDPDASSGIVAAQLRAREMQDDTRVGQVLAFIKSISDWRCGATDPISNQVCSGGRAVPRKLKKRHRNKYYALVCSHREMLSTPDSHRTLPIPDHIDEGLFLQAARGERLVDEADDGDSECSKIYSARQGLKGNRVCPFNHLKDGRPFQAGVVHLTCEANSFVYVPYEDKYPDLRRKCIVIPDEDHPHTHPVPPANKIPRAVAEKYKECVREVGLGATVGTVENAKSTLKILGTTPTLYHDGLANRDAKIKLINAVKNEPEFQAKHLNQSLENYLAAQRALPDETRYIHYFEREGRKAYMGLKASMIKYIHKVRSLDCDTTFKPVAGKTNIFEINGWMPGINKELTLGRVWMSEHDRRTFQFVWEEFMSLVKRLTNQSLTFTALHRGGTLLGVNADMEAAPLLGMADALLQTINIPSVAEQIKTPAGVIKKTVRACYSHVKRGLPDLSHLSLEDRDRIKNFMYIETVEEVEVFKVWIRTVADPTGVILRWWEHKEMHEWLLPSIIQCLSHMDADIWHIMEATSNFGEAQHSKNNLEAGTGMGLVQSFIEYDDIDARRAAAIEVMIRSGNLHNPRNEVSHRYSHRNARHANATRKLQQARTEREELEDAEQALIDAQARLKLLRAEVKSNSSGRAPPARKGKKARSKLSDSNATTSKDSGHGVASQDDAMVTDDVSAADAEPQASSSRKRAGSESVQVNAPPKRLKTGHLKGWGVDRLGVQISAVKFAEEHWDEFCADYPELVPLVLEH</sequence>